<dbReference type="CDD" id="cd18186">
    <property type="entry name" value="BTB_POZ_ZBTB_KLHL-like"/>
    <property type="match status" value="1"/>
</dbReference>
<feature type="domain" description="BTB" evidence="3">
    <location>
        <begin position="21"/>
        <end position="88"/>
    </location>
</feature>
<name>A0A6J0T2L6_9SAUR</name>
<dbReference type="InterPro" id="IPR011333">
    <property type="entry name" value="SKP1/BTB/POZ_sf"/>
</dbReference>
<dbReference type="SUPFAM" id="SSF54695">
    <property type="entry name" value="POZ domain"/>
    <property type="match status" value="1"/>
</dbReference>
<evidence type="ECO:0000256" key="2">
    <source>
        <dbReference type="ARBA" id="ARBA00022737"/>
    </source>
</evidence>
<dbReference type="InterPro" id="IPR011705">
    <property type="entry name" value="BACK"/>
</dbReference>
<evidence type="ECO:0000259" key="3">
    <source>
        <dbReference type="PROSITE" id="PS50097"/>
    </source>
</evidence>
<accession>A0A6J0T2L6</accession>
<dbReference type="SUPFAM" id="SSF117281">
    <property type="entry name" value="Kelch motif"/>
    <property type="match status" value="1"/>
</dbReference>
<dbReference type="RefSeq" id="XP_020642886.2">
    <property type="nucleotide sequence ID" value="XM_020787227.2"/>
</dbReference>
<keyword evidence="1" id="KW-0880">Kelch repeat</keyword>
<sequence length="600" mass="66222">MSLRSCFSQGLKQLHHTQELCNATLVAGGKRFPCNRALLASVSPYFQAMFSSGFKESRDGEVLLKDMDPGILQNLLSYLYSGELTLSPESAEEVFMATSRLQLKPALALVSRYLMERISLESCLRLYMLARDHNHRTLLRGTLDYLGIHFGTLSHHKDFPCLDLEAFINIISSDRLAVASEMDVFQAIQRWVVAMPTDRLSTLRTLLQHLRFPLLTQDETARLQDDLAMLDPQLELQWEELDGAGRLQQGRVLRQGMYQERIVCIRVPRLGDILSASDEEDRYLECLNPATGSRTKLPPLPLVALPGCSVLEHRLYISGGKHPDGSYSQALQEYNSLADVWHQLPAMSTPRSVHMFLTCQQKLFALSGWNDSGPLASAESFDVAQQVWSPIASLPITLRFSASVPYKAKLYLIGGDADSVAVVYQGILIYDIHLDTWAQVPLGCCLHGASAVALETGICVIGGFFSKKATHLSPNRTFSPHLQCTSKGFFLLDSGVISREVAIPPLPLPLAFAGATVSQGKVYLMGGVCASRTHDAIYHWEPGEAAWTQYPESLTGQGALVRRVLKCVTLKVANPKLDALLRDPCICRVAIGAAEPKPPC</sequence>
<evidence type="ECO:0000256" key="1">
    <source>
        <dbReference type="ARBA" id="ARBA00022441"/>
    </source>
</evidence>
<dbReference type="OrthoDB" id="6482909at2759"/>
<dbReference type="PANTHER" id="PTHR45632">
    <property type="entry name" value="LD33804P"/>
    <property type="match status" value="1"/>
</dbReference>
<keyword evidence="2" id="KW-0677">Repeat</keyword>
<dbReference type="PROSITE" id="PS50097">
    <property type="entry name" value="BTB"/>
    <property type="match status" value="1"/>
</dbReference>
<evidence type="ECO:0000313" key="4">
    <source>
        <dbReference type="Proteomes" id="UP001652642"/>
    </source>
</evidence>
<gene>
    <name evidence="5" type="primary">LOC110075733</name>
</gene>
<keyword evidence="4" id="KW-1185">Reference proteome</keyword>
<reference evidence="5" key="1">
    <citation type="submission" date="2025-08" db="UniProtKB">
        <authorList>
            <consortium name="RefSeq"/>
        </authorList>
    </citation>
    <scope>IDENTIFICATION</scope>
</reference>
<dbReference type="Pfam" id="PF07707">
    <property type="entry name" value="BACK"/>
    <property type="match status" value="1"/>
</dbReference>
<dbReference type="InterPro" id="IPR006652">
    <property type="entry name" value="Kelch_1"/>
</dbReference>
<evidence type="ECO:0000313" key="5">
    <source>
        <dbReference type="RefSeq" id="XP_020642886.2"/>
    </source>
</evidence>
<dbReference type="InParanoid" id="A0A6J0T2L6"/>
<dbReference type="SMART" id="SM00875">
    <property type="entry name" value="BACK"/>
    <property type="match status" value="1"/>
</dbReference>
<organism evidence="4 5">
    <name type="scientific">Pogona vitticeps</name>
    <name type="common">central bearded dragon</name>
    <dbReference type="NCBI Taxonomy" id="103695"/>
    <lineage>
        <taxon>Eukaryota</taxon>
        <taxon>Metazoa</taxon>
        <taxon>Chordata</taxon>
        <taxon>Craniata</taxon>
        <taxon>Vertebrata</taxon>
        <taxon>Euteleostomi</taxon>
        <taxon>Lepidosauria</taxon>
        <taxon>Squamata</taxon>
        <taxon>Bifurcata</taxon>
        <taxon>Unidentata</taxon>
        <taxon>Episquamata</taxon>
        <taxon>Toxicofera</taxon>
        <taxon>Iguania</taxon>
        <taxon>Acrodonta</taxon>
        <taxon>Agamidae</taxon>
        <taxon>Amphibolurinae</taxon>
        <taxon>Pogona</taxon>
    </lineage>
</organism>
<dbReference type="Proteomes" id="UP001652642">
    <property type="component" value="Chromosome 9"/>
</dbReference>
<dbReference type="Pfam" id="PF00651">
    <property type="entry name" value="BTB"/>
    <property type="match status" value="1"/>
</dbReference>
<dbReference type="PIRSF" id="PIRSF037037">
    <property type="entry name" value="Kelch-like_protein_gigaxonin"/>
    <property type="match status" value="1"/>
</dbReference>
<dbReference type="Gene3D" id="3.30.710.10">
    <property type="entry name" value="Potassium Channel Kv1.1, Chain A"/>
    <property type="match status" value="1"/>
</dbReference>
<dbReference type="Gene3D" id="2.120.10.80">
    <property type="entry name" value="Kelch-type beta propeller"/>
    <property type="match status" value="2"/>
</dbReference>
<dbReference type="PANTHER" id="PTHR45632:SF3">
    <property type="entry name" value="KELCH-LIKE PROTEIN 32"/>
    <property type="match status" value="1"/>
</dbReference>
<dbReference type="AlphaFoldDB" id="A0A6J0T2L6"/>
<dbReference type="InterPro" id="IPR015915">
    <property type="entry name" value="Kelch-typ_b-propeller"/>
</dbReference>
<proteinExistence type="predicted"/>
<dbReference type="KEGG" id="pvt:110075733"/>
<dbReference type="Gene3D" id="1.25.40.420">
    <property type="match status" value="1"/>
</dbReference>
<dbReference type="SMART" id="SM00225">
    <property type="entry name" value="BTB"/>
    <property type="match status" value="1"/>
</dbReference>
<dbReference type="GeneID" id="110075733"/>
<dbReference type="SMART" id="SM00612">
    <property type="entry name" value="Kelch"/>
    <property type="match status" value="3"/>
</dbReference>
<protein>
    <submittedName>
        <fullName evidence="5">Kelch-like protein 6</fullName>
    </submittedName>
</protein>
<dbReference type="InterPro" id="IPR000210">
    <property type="entry name" value="BTB/POZ_dom"/>
</dbReference>
<dbReference type="InterPro" id="IPR017096">
    <property type="entry name" value="BTB-kelch_protein"/>
</dbReference>